<proteinExistence type="predicted"/>
<dbReference type="Pfam" id="PF13710">
    <property type="entry name" value="ACT_5"/>
    <property type="match status" value="1"/>
</dbReference>
<name>A0A0C5VJX2_9GAMM</name>
<protein>
    <submittedName>
        <fullName evidence="1">Acetolactate synthase (Isozyme II), small (Regulatory) subunit</fullName>
        <ecNumber evidence="1">2.2.1.6</ecNumber>
    </submittedName>
</protein>
<dbReference type="HOGENOM" id="CLU_183627_1_0_6"/>
<dbReference type="Proteomes" id="UP000032266">
    <property type="component" value="Chromosome"/>
</dbReference>
<keyword evidence="2" id="KW-1185">Reference proteome</keyword>
<accession>A0A0C5VJX2</accession>
<dbReference type="GO" id="GO:0003984">
    <property type="term" value="F:acetolactate synthase activity"/>
    <property type="evidence" value="ECO:0007669"/>
    <property type="project" value="UniProtKB-EC"/>
</dbReference>
<dbReference type="InterPro" id="IPR045865">
    <property type="entry name" value="ACT-like_dom_sf"/>
</dbReference>
<organism evidence="1 2">
    <name type="scientific">Gynuella sunshinyii YC6258</name>
    <dbReference type="NCBI Taxonomy" id="1445510"/>
    <lineage>
        <taxon>Bacteria</taxon>
        <taxon>Pseudomonadati</taxon>
        <taxon>Pseudomonadota</taxon>
        <taxon>Gammaproteobacteria</taxon>
        <taxon>Oceanospirillales</taxon>
        <taxon>Saccharospirillaceae</taxon>
        <taxon>Gynuella</taxon>
    </lineage>
</organism>
<dbReference type="RefSeq" id="WP_044616393.1">
    <property type="nucleotide sequence ID" value="NZ_CP007142.1"/>
</dbReference>
<reference evidence="1 2" key="1">
    <citation type="submission" date="2014-01" db="EMBL/GenBank/DDBJ databases">
        <title>Full genme sequencing of cellulolytic bacterium Gynuella sunshinyii YC6258T gen. nov., sp. nov.</title>
        <authorList>
            <person name="Khan H."/>
            <person name="Chung E.J."/>
            <person name="Chung Y.R."/>
        </authorList>
    </citation>
    <scope>NUCLEOTIDE SEQUENCE [LARGE SCALE GENOMIC DNA]</scope>
    <source>
        <strain evidence="1 2">YC6258</strain>
    </source>
</reference>
<dbReference type="EC" id="2.2.1.6" evidence="1"/>
<dbReference type="SUPFAM" id="SSF55021">
    <property type="entry name" value="ACT-like"/>
    <property type="match status" value="1"/>
</dbReference>
<gene>
    <name evidence="1" type="ORF">YC6258_01625</name>
</gene>
<dbReference type="OrthoDB" id="6198158at2"/>
<dbReference type="AlphaFoldDB" id="A0A0C5VJX2"/>
<sequence length="76" mass="8966">MNPKHHEFHCQISYQTGAIERLLRVIRVRGFVIKQLSLEHVGNHYSLKLTISGQRSPDNLLWQLKKLVEVRQVSYQ</sequence>
<dbReference type="Gene3D" id="3.30.70.260">
    <property type="match status" value="1"/>
</dbReference>
<keyword evidence="1" id="KW-0808">Transferase</keyword>
<dbReference type="KEGG" id="gsn:YC6258_01625"/>
<evidence type="ECO:0000313" key="1">
    <source>
        <dbReference type="EMBL" id="AJQ93673.1"/>
    </source>
</evidence>
<dbReference type="STRING" id="1445510.YC6258_01625"/>
<dbReference type="EMBL" id="CP007142">
    <property type="protein sequence ID" value="AJQ93673.1"/>
    <property type="molecule type" value="Genomic_DNA"/>
</dbReference>
<evidence type="ECO:0000313" key="2">
    <source>
        <dbReference type="Proteomes" id="UP000032266"/>
    </source>
</evidence>